<evidence type="ECO:0000256" key="2">
    <source>
        <dbReference type="SAM" id="SignalP"/>
    </source>
</evidence>
<reference evidence="3 4" key="1">
    <citation type="journal article" date="2013" name="Sci. Rep.">
        <title>Extraordinary expansion of a Sorangium cellulosum genome from an alkaline milieu.</title>
        <authorList>
            <person name="Han K."/>
            <person name="Li Z.F."/>
            <person name="Peng R."/>
            <person name="Zhu L.P."/>
            <person name="Zhou T."/>
            <person name="Wang L.G."/>
            <person name="Li S.G."/>
            <person name="Zhang X.B."/>
            <person name="Hu W."/>
            <person name="Wu Z.H."/>
            <person name="Qin N."/>
            <person name="Li Y.Z."/>
        </authorList>
    </citation>
    <scope>NUCLEOTIDE SEQUENCE [LARGE SCALE GENOMIC DNA]</scope>
    <source>
        <strain evidence="3 4">So0157-2</strain>
    </source>
</reference>
<keyword evidence="2" id="KW-0732">Signal</keyword>
<accession>S4Y7W7</accession>
<name>S4Y7W7_SORCE</name>
<evidence type="ECO:0000256" key="1">
    <source>
        <dbReference type="SAM" id="MobiDB-lite"/>
    </source>
</evidence>
<dbReference type="EMBL" id="CP003969">
    <property type="protein sequence ID" value="AGP40944.1"/>
    <property type="molecule type" value="Genomic_DNA"/>
</dbReference>
<dbReference type="HOGENOM" id="CLU_1151216_0_0_7"/>
<evidence type="ECO:0000313" key="3">
    <source>
        <dbReference type="EMBL" id="AGP40944.1"/>
    </source>
</evidence>
<gene>
    <name evidence="3" type="ORF">SCE1572_44510</name>
</gene>
<dbReference type="AlphaFoldDB" id="S4Y7W7"/>
<feature type="signal peptide" evidence="2">
    <location>
        <begin position="1"/>
        <end position="23"/>
    </location>
</feature>
<feature type="region of interest" description="Disordered" evidence="1">
    <location>
        <begin position="29"/>
        <end position="51"/>
    </location>
</feature>
<protein>
    <recommendedName>
        <fullName evidence="5">Thioredoxin domain-containing protein</fullName>
    </recommendedName>
</protein>
<dbReference type="STRING" id="1254432.SCE1572_44510"/>
<evidence type="ECO:0008006" key="5">
    <source>
        <dbReference type="Google" id="ProtNLM"/>
    </source>
</evidence>
<dbReference type="eggNOG" id="COG2199">
    <property type="taxonomic scope" value="Bacteria"/>
</dbReference>
<dbReference type="KEGG" id="scu:SCE1572_44510"/>
<feature type="chain" id="PRO_5004525783" description="Thioredoxin domain-containing protein" evidence="2">
    <location>
        <begin position="24"/>
        <end position="241"/>
    </location>
</feature>
<proteinExistence type="predicted"/>
<sequence length="241" mass="26468">MTIDQYMARALFLVSLAASVGCAGARSATRPSAAPVQPASDTATPAAVEQPDDRSRLVYEAPKFWLIDEFGVGWRIEDAARDAVNRDRGESPSDVILLLYSSWCPNVDKRLADVVPKLRQLFPKSLVLGVFSDDEFGMLLEEADARKFSEAVRESLRARRESGVGVMPEALVDGRFGIAKYRMPRAQWEQLGGESGDLAVACHVGGEFQPCDPLVKRTAVPTLSEILRDLSKQLDDLEKSK</sequence>
<dbReference type="Proteomes" id="UP000014803">
    <property type="component" value="Chromosome"/>
</dbReference>
<organism evidence="3 4">
    <name type="scientific">Sorangium cellulosum So0157-2</name>
    <dbReference type="NCBI Taxonomy" id="1254432"/>
    <lineage>
        <taxon>Bacteria</taxon>
        <taxon>Pseudomonadati</taxon>
        <taxon>Myxococcota</taxon>
        <taxon>Polyangia</taxon>
        <taxon>Polyangiales</taxon>
        <taxon>Polyangiaceae</taxon>
        <taxon>Sorangium</taxon>
    </lineage>
</organism>
<dbReference type="PATRIC" id="fig|1254432.3.peg.10061"/>
<evidence type="ECO:0000313" key="4">
    <source>
        <dbReference type="Proteomes" id="UP000014803"/>
    </source>
</evidence>